<keyword evidence="11 17" id="KW-0133">Cell shape</keyword>
<keyword evidence="12 17" id="KW-0573">Peptidoglycan synthesis</keyword>
<keyword evidence="8 17" id="KW-0285">Flavoprotein</keyword>
<comment type="pathway">
    <text evidence="4 17">Cell wall biogenesis; peptidoglycan biosynthesis.</text>
</comment>
<evidence type="ECO:0000256" key="4">
    <source>
        <dbReference type="ARBA" id="ARBA00004752"/>
    </source>
</evidence>
<evidence type="ECO:0000256" key="7">
    <source>
        <dbReference type="ARBA" id="ARBA00022618"/>
    </source>
</evidence>
<dbReference type="Pfam" id="PF01565">
    <property type="entry name" value="FAD_binding_4"/>
    <property type="match status" value="1"/>
</dbReference>
<evidence type="ECO:0000256" key="15">
    <source>
        <dbReference type="ARBA" id="ARBA00023316"/>
    </source>
</evidence>
<evidence type="ECO:0000256" key="3">
    <source>
        <dbReference type="ARBA" id="ARBA00004496"/>
    </source>
</evidence>
<evidence type="ECO:0000313" key="19">
    <source>
        <dbReference type="EMBL" id="SOC55832.1"/>
    </source>
</evidence>
<accession>A0A285VP52</accession>
<comment type="function">
    <text evidence="2 17">Cell wall formation.</text>
</comment>
<dbReference type="GO" id="GO:0008360">
    <property type="term" value="P:regulation of cell shape"/>
    <property type="evidence" value="ECO:0007669"/>
    <property type="project" value="UniProtKB-KW"/>
</dbReference>
<dbReference type="GO" id="GO:0071555">
    <property type="term" value="P:cell wall organization"/>
    <property type="evidence" value="ECO:0007669"/>
    <property type="project" value="UniProtKB-KW"/>
</dbReference>
<dbReference type="AlphaFoldDB" id="A0A285VP52"/>
<keyword evidence="14 17" id="KW-0131">Cell cycle</keyword>
<comment type="subcellular location">
    <subcellularLocation>
        <location evidence="3 17">Cytoplasm</location>
    </subcellularLocation>
</comment>
<dbReference type="Gene3D" id="3.30.465.10">
    <property type="match status" value="1"/>
</dbReference>
<evidence type="ECO:0000256" key="11">
    <source>
        <dbReference type="ARBA" id="ARBA00022960"/>
    </source>
</evidence>
<organism evidence="19 20">
    <name type="scientific">Ornithinimicrobium cerasi</name>
    <dbReference type="NCBI Taxonomy" id="2248773"/>
    <lineage>
        <taxon>Bacteria</taxon>
        <taxon>Bacillati</taxon>
        <taxon>Actinomycetota</taxon>
        <taxon>Actinomycetes</taxon>
        <taxon>Micrococcales</taxon>
        <taxon>Ornithinimicrobiaceae</taxon>
        <taxon>Ornithinimicrobium</taxon>
    </lineage>
</organism>
<dbReference type="InterPro" id="IPR016166">
    <property type="entry name" value="FAD-bd_PCMH"/>
</dbReference>
<evidence type="ECO:0000256" key="9">
    <source>
        <dbReference type="ARBA" id="ARBA00022827"/>
    </source>
</evidence>
<sequence length="378" mass="39583">MTGSGTGTRTAYPPLADLTTMRVGGAAHRLVTATTEAELVEAVRDADAAGEPLLVVGGGSNLIVADEGFPGTVVVVRTTGIEVPHESSCGGVSATVAAGEVWDDVVVHAVEHGWSGIEALSGIPGSTGATPVQNVGAYGQEVAQTIAQVRVWDRVDQRVRTLFGPDLEFSYRHSVLKESMLGPDAPPGAVTPRQVVLSVTFSLRPTELSQPIGYAALATGLGVDLGTRVPLRDAREAVLEQRRRRGMVLDATDHDTWSCGSFFTNPILTPEEMSGVRERVARRLGADGPAPPEFPADGGGRVKTSAAWLIDRAGFAKGYGTLDGRAAGLSTKHTLALTNRGQARAADVLEVAREVRDGVEAAFGVRLVNEPVLVGLEL</sequence>
<comment type="cofactor">
    <cofactor evidence="1 17">
        <name>FAD</name>
        <dbReference type="ChEBI" id="CHEBI:57692"/>
    </cofactor>
</comment>
<dbReference type="GO" id="GO:0071949">
    <property type="term" value="F:FAD binding"/>
    <property type="evidence" value="ECO:0007669"/>
    <property type="project" value="InterPro"/>
</dbReference>
<feature type="active site" evidence="17">
    <location>
        <position position="172"/>
    </location>
</feature>
<dbReference type="RefSeq" id="WP_097188225.1">
    <property type="nucleotide sequence ID" value="NZ_OBQK01000006.1"/>
</dbReference>
<dbReference type="PANTHER" id="PTHR21071:SF4">
    <property type="entry name" value="UDP-N-ACETYLENOLPYRUVOYLGLUCOSAMINE REDUCTASE"/>
    <property type="match status" value="1"/>
</dbReference>
<dbReference type="Gene3D" id="3.90.78.10">
    <property type="entry name" value="UDP-N-acetylenolpyruvoylglucosamine reductase, C-terminal domain"/>
    <property type="match status" value="1"/>
</dbReference>
<dbReference type="HAMAP" id="MF_00037">
    <property type="entry name" value="MurB"/>
    <property type="match status" value="1"/>
</dbReference>
<dbReference type="STRING" id="1122622.GCA_000421185_00058"/>
<dbReference type="NCBIfam" id="NF010478">
    <property type="entry name" value="PRK13903.1"/>
    <property type="match status" value="1"/>
</dbReference>
<feature type="domain" description="FAD-binding PCMH-type" evidence="18">
    <location>
        <begin position="23"/>
        <end position="206"/>
    </location>
</feature>
<evidence type="ECO:0000256" key="2">
    <source>
        <dbReference type="ARBA" id="ARBA00003921"/>
    </source>
</evidence>
<gene>
    <name evidence="17" type="primary">murB</name>
    <name evidence="19" type="ORF">SAMN05421879_10662</name>
</gene>
<dbReference type="Proteomes" id="UP000219688">
    <property type="component" value="Unassembled WGS sequence"/>
</dbReference>
<dbReference type="InterPro" id="IPR016169">
    <property type="entry name" value="FAD-bd_PCMH_sub2"/>
</dbReference>
<dbReference type="GO" id="GO:0005829">
    <property type="term" value="C:cytosol"/>
    <property type="evidence" value="ECO:0007669"/>
    <property type="project" value="TreeGrafter"/>
</dbReference>
<evidence type="ECO:0000259" key="18">
    <source>
        <dbReference type="PROSITE" id="PS51387"/>
    </source>
</evidence>
<dbReference type="InterPro" id="IPR036318">
    <property type="entry name" value="FAD-bd_PCMH-like_sf"/>
</dbReference>
<protein>
    <recommendedName>
        <fullName evidence="17">UDP-N-acetylenolpyruvoylglucosamine reductase</fullName>
        <ecNumber evidence="17">1.3.1.98</ecNumber>
    </recommendedName>
    <alternativeName>
        <fullName evidence="17">UDP-N-acetylmuramate dehydrogenase</fullName>
    </alternativeName>
</protein>
<dbReference type="GO" id="GO:0009252">
    <property type="term" value="P:peptidoglycan biosynthetic process"/>
    <property type="evidence" value="ECO:0007669"/>
    <property type="project" value="UniProtKB-UniRule"/>
</dbReference>
<dbReference type="PANTHER" id="PTHR21071">
    <property type="entry name" value="UDP-N-ACETYLENOLPYRUVOYLGLUCOSAMINE REDUCTASE"/>
    <property type="match status" value="1"/>
</dbReference>
<keyword evidence="7 17" id="KW-0132">Cell division</keyword>
<dbReference type="InterPro" id="IPR006094">
    <property type="entry name" value="Oxid_FAD_bind_N"/>
</dbReference>
<dbReference type="InterPro" id="IPR003170">
    <property type="entry name" value="MurB"/>
</dbReference>
<evidence type="ECO:0000256" key="12">
    <source>
        <dbReference type="ARBA" id="ARBA00022984"/>
    </source>
</evidence>
<keyword evidence="13 17" id="KW-0560">Oxidoreductase</keyword>
<reference evidence="20" key="1">
    <citation type="submission" date="2017-08" db="EMBL/GenBank/DDBJ databases">
        <authorList>
            <person name="Varghese N."/>
            <person name="Submissions S."/>
        </authorList>
    </citation>
    <scope>NUCLEOTIDE SEQUENCE [LARGE SCALE GENOMIC DNA]</scope>
    <source>
        <strain evidence="20">USBA17B2</strain>
    </source>
</reference>
<evidence type="ECO:0000256" key="6">
    <source>
        <dbReference type="ARBA" id="ARBA00022490"/>
    </source>
</evidence>
<evidence type="ECO:0000256" key="16">
    <source>
        <dbReference type="ARBA" id="ARBA00048914"/>
    </source>
</evidence>
<evidence type="ECO:0000256" key="13">
    <source>
        <dbReference type="ARBA" id="ARBA00023002"/>
    </source>
</evidence>
<dbReference type="InterPro" id="IPR016167">
    <property type="entry name" value="FAD-bd_PCMH_sub1"/>
</dbReference>
<dbReference type="GO" id="GO:0008762">
    <property type="term" value="F:UDP-N-acetylmuramate dehydrogenase activity"/>
    <property type="evidence" value="ECO:0007669"/>
    <property type="project" value="UniProtKB-UniRule"/>
</dbReference>
<evidence type="ECO:0000256" key="8">
    <source>
        <dbReference type="ARBA" id="ARBA00022630"/>
    </source>
</evidence>
<dbReference type="UniPathway" id="UPA00219"/>
<keyword evidence="6 17" id="KW-0963">Cytoplasm</keyword>
<evidence type="ECO:0000256" key="17">
    <source>
        <dbReference type="HAMAP-Rule" id="MF_00037"/>
    </source>
</evidence>
<dbReference type="InterPro" id="IPR036635">
    <property type="entry name" value="MurB_C_sf"/>
</dbReference>
<evidence type="ECO:0000256" key="1">
    <source>
        <dbReference type="ARBA" id="ARBA00001974"/>
    </source>
</evidence>
<dbReference type="SUPFAM" id="SSF56194">
    <property type="entry name" value="Uridine diphospho-N-Acetylenolpyruvylglucosamine reductase, MurB, C-terminal domain"/>
    <property type="match status" value="1"/>
</dbReference>
<feature type="active site" evidence="17">
    <location>
        <position position="370"/>
    </location>
</feature>
<evidence type="ECO:0000313" key="20">
    <source>
        <dbReference type="Proteomes" id="UP000219688"/>
    </source>
</evidence>
<comment type="similarity">
    <text evidence="5 17">Belongs to the MurB family.</text>
</comment>
<keyword evidence="10 17" id="KW-0521">NADP</keyword>
<dbReference type="Gene3D" id="3.30.43.10">
    <property type="entry name" value="Uridine Diphospho-n-acetylenolpyruvylglucosamine Reductase, domain 2"/>
    <property type="match status" value="1"/>
</dbReference>
<comment type="catalytic activity">
    <reaction evidence="16 17">
        <text>UDP-N-acetyl-alpha-D-muramate + NADP(+) = UDP-N-acetyl-3-O-(1-carboxyvinyl)-alpha-D-glucosamine + NADPH + H(+)</text>
        <dbReference type="Rhea" id="RHEA:12248"/>
        <dbReference type="ChEBI" id="CHEBI:15378"/>
        <dbReference type="ChEBI" id="CHEBI:57783"/>
        <dbReference type="ChEBI" id="CHEBI:58349"/>
        <dbReference type="ChEBI" id="CHEBI:68483"/>
        <dbReference type="ChEBI" id="CHEBI:70757"/>
        <dbReference type="EC" id="1.3.1.98"/>
    </reaction>
</comment>
<dbReference type="EMBL" id="OBQK01000006">
    <property type="protein sequence ID" value="SOC55832.1"/>
    <property type="molecule type" value="Genomic_DNA"/>
</dbReference>
<keyword evidence="9 17" id="KW-0274">FAD</keyword>
<name>A0A285VP52_9MICO</name>
<keyword evidence="15 17" id="KW-0961">Cell wall biogenesis/degradation</keyword>
<keyword evidence="20" id="KW-1185">Reference proteome</keyword>
<dbReference type="SUPFAM" id="SSF56176">
    <property type="entry name" value="FAD-binding/transporter-associated domain-like"/>
    <property type="match status" value="1"/>
</dbReference>
<dbReference type="GO" id="GO:0051301">
    <property type="term" value="P:cell division"/>
    <property type="evidence" value="ECO:0007669"/>
    <property type="project" value="UniProtKB-KW"/>
</dbReference>
<dbReference type="InterPro" id="IPR011601">
    <property type="entry name" value="MurB_C"/>
</dbReference>
<evidence type="ECO:0000256" key="10">
    <source>
        <dbReference type="ARBA" id="ARBA00022857"/>
    </source>
</evidence>
<evidence type="ECO:0000256" key="14">
    <source>
        <dbReference type="ARBA" id="ARBA00023306"/>
    </source>
</evidence>
<dbReference type="Pfam" id="PF02873">
    <property type="entry name" value="MurB_C"/>
    <property type="match status" value="1"/>
</dbReference>
<evidence type="ECO:0000256" key="5">
    <source>
        <dbReference type="ARBA" id="ARBA00010485"/>
    </source>
</evidence>
<proteinExistence type="inferred from homology"/>
<dbReference type="EC" id="1.3.1.98" evidence="17"/>
<feature type="active site" description="Proton donor" evidence="17">
    <location>
        <position position="261"/>
    </location>
</feature>
<dbReference type="PROSITE" id="PS51387">
    <property type="entry name" value="FAD_PCMH"/>
    <property type="match status" value="1"/>
</dbReference>